<proteinExistence type="predicted"/>
<comment type="caution">
    <text evidence="1">The sequence shown here is derived from an EMBL/GenBank/DDBJ whole genome shotgun (WGS) entry which is preliminary data.</text>
</comment>
<dbReference type="Proteomes" id="UP001597533">
    <property type="component" value="Unassembled WGS sequence"/>
</dbReference>
<dbReference type="EMBL" id="JBHUOV010000017">
    <property type="protein sequence ID" value="MFD2824807.1"/>
    <property type="molecule type" value="Genomic_DNA"/>
</dbReference>
<organism evidence="1 2">
    <name type="scientific">Lacinutrix iliipiscaria</name>
    <dbReference type="NCBI Taxonomy" id="1230532"/>
    <lineage>
        <taxon>Bacteria</taxon>
        <taxon>Pseudomonadati</taxon>
        <taxon>Bacteroidota</taxon>
        <taxon>Flavobacteriia</taxon>
        <taxon>Flavobacteriales</taxon>
        <taxon>Flavobacteriaceae</taxon>
        <taxon>Lacinutrix</taxon>
    </lineage>
</organism>
<evidence type="ECO:0000313" key="2">
    <source>
        <dbReference type="Proteomes" id="UP001597533"/>
    </source>
</evidence>
<keyword evidence="2" id="KW-1185">Reference proteome</keyword>
<name>A0ABW5WPW9_9FLAO</name>
<accession>A0ABW5WPW9</accession>
<reference evidence="2" key="1">
    <citation type="journal article" date="2019" name="Int. J. Syst. Evol. Microbiol.">
        <title>The Global Catalogue of Microorganisms (GCM) 10K type strain sequencing project: providing services to taxonomists for standard genome sequencing and annotation.</title>
        <authorList>
            <consortium name="The Broad Institute Genomics Platform"/>
            <consortium name="The Broad Institute Genome Sequencing Center for Infectious Disease"/>
            <person name="Wu L."/>
            <person name="Ma J."/>
        </authorList>
    </citation>
    <scope>NUCLEOTIDE SEQUENCE [LARGE SCALE GENOMIC DNA]</scope>
    <source>
        <strain evidence="2">KCTC 32141</strain>
    </source>
</reference>
<evidence type="ECO:0000313" key="1">
    <source>
        <dbReference type="EMBL" id="MFD2824807.1"/>
    </source>
</evidence>
<dbReference type="RefSeq" id="WP_183490161.1">
    <property type="nucleotide sequence ID" value="NZ_JBHUOV010000017.1"/>
</dbReference>
<protein>
    <submittedName>
        <fullName evidence="1">Uncharacterized protein</fullName>
    </submittedName>
</protein>
<sequence>MNEIEFYNQNAIVNVDDVAFTFETAENPREFDKYKTVQDTLDWTNQEYQIDNYRVFPFGTNNDLDKVIKDVIQNNSISPGILTKKGQLLWGKGPQLYKEELVDNNLVRTWVQDKRVQTWLESWGYIDYLEKIKEDYSYIQACYTKFYLAKGARVGKPSIAKLEHVSPGEGRLATDIGARSYKPKYCIVTDWNFKRVASVTDYDVYALFDFQKPFEHRNAILYSNKYSFCSDYYTVPDLYGSLEWIRRSTAIPIILKALSKNSINLKYHVISPAKFWDKAKEELEKKATTSKPYTDKQLLDYKKNYLREISKVLSGAENTGKFWHSIKYVTIEGHKIFEEGWEIKEIKQNIKDFVTAQITISNQANRMVAAGVGMHPALGGAGESGRADSGSEQLYALKNYLLTGIDIPEAIVMKAVNYALKINFPEKELKLGFYHLPPQKEEDVTSSKRIKNQE</sequence>
<gene>
    <name evidence="1" type="ORF">ACFS5M_14080</name>
</gene>